<reference evidence="1 2" key="1">
    <citation type="submission" date="2020-07" db="EMBL/GenBank/DDBJ databases">
        <title>Differential regulation of undecylprodigiosin biosynthesis in the yeast-scavenging Streptomyces strain MBK6.</title>
        <authorList>
            <person name="Baral B."/>
            <person name="Siitonen V."/>
            <person name="Laughlin M."/>
            <person name="Yamada K."/>
            <person name="Ilomaeki M."/>
            <person name="Metsae-Ketelae M."/>
            <person name="Niemi J."/>
        </authorList>
    </citation>
    <scope>NUCLEOTIDE SEQUENCE [LARGE SCALE GENOMIC DNA]</scope>
    <source>
        <strain evidence="1 2">MBK6</strain>
    </source>
</reference>
<sequence length="56" mass="5978">MITAGTFHQGGEKVFREVRGPSKAVVVELADERYARLVLRVDGPRAAVALVEGALA</sequence>
<proteinExistence type="predicted"/>
<protein>
    <submittedName>
        <fullName evidence="1">Uncharacterized protein</fullName>
    </submittedName>
</protein>
<evidence type="ECO:0000313" key="1">
    <source>
        <dbReference type="EMBL" id="MBA5223029.1"/>
    </source>
</evidence>
<accession>A0A7W2HVE2</accession>
<name>A0A7W2HVE2_9ACTN</name>
<dbReference type="Proteomes" id="UP000587608">
    <property type="component" value="Unassembled WGS sequence"/>
</dbReference>
<dbReference type="AlphaFoldDB" id="A0A7W2HVE2"/>
<gene>
    <name evidence="1" type="ORF">H1X69_16605</name>
</gene>
<organism evidence="1 2">
    <name type="scientific">Streptomyces griseoaurantiacus</name>
    <dbReference type="NCBI Taxonomy" id="68213"/>
    <lineage>
        <taxon>Bacteria</taxon>
        <taxon>Bacillati</taxon>
        <taxon>Actinomycetota</taxon>
        <taxon>Actinomycetes</taxon>
        <taxon>Kitasatosporales</taxon>
        <taxon>Streptomycetaceae</taxon>
        <taxon>Streptomyces</taxon>
        <taxon>Streptomyces aurantiacus group</taxon>
    </lineage>
</organism>
<comment type="caution">
    <text evidence="1">The sequence shown here is derived from an EMBL/GenBank/DDBJ whole genome shotgun (WGS) entry which is preliminary data.</text>
</comment>
<dbReference type="EMBL" id="JACERG010000010">
    <property type="protein sequence ID" value="MBA5223029.1"/>
    <property type="molecule type" value="Genomic_DNA"/>
</dbReference>
<evidence type="ECO:0000313" key="2">
    <source>
        <dbReference type="Proteomes" id="UP000587608"/>
    </source>
</evidence>